<dbReference type="EMBL" id="LGUF01000007">
    <property type="protein sequence ID" value="KON87006.1"/>
    <property type="molecule type" value="Genomic_DNA"/>
</dbReference>
<dbReference type="STRING" id="1459.AF332_09410"/>
<dbReference type="InterPro" id="IPR010690">
    <property type="entry name" value="YqfD"/>
</dbReference>
<comment type="caution">
    <text evidence="2">The sequence shown here is derived from an EMBL/GenBank/DDBJ whole genome shotgun (WGS) entry which is preliminary data.</text>
</comment>
<dbReference type="Proteomes" id="UP000037109">
    <property type="component" value="Unassembled WGS sequence"/>
</dbReference>
<proteinExistence type="predicted"/>
<dbReference type="RefSeq" id="WP_053434358.1">
    <property type="nucleotide sequence ID" value="NZ_LGUF01000007.1"/>
</dbReference>
<dbReference type="PIRSF" id="PIRSF029895">
    <property type="entry name" value="SpoIV"/>
    <property type="match status" value="1"/>
</dbReference>
<dbReference type="Pfam" id="PF06898">
    <property type="entry name" value="YqfD"/>
    <property type="match status" value="1"/>
</dbReference>
<feature type="transmembrane region" description="Helical" evidence="1">
    <location>
        <begin position="91"/>
        <end position="112"/>
    </location>
</feature>
<evidence type="ECO:0000313" key="2">
    <source>
        <dbReference type="EMBL" id="KON87006.1"/>
    </source>
</evidence>
<accession>A0A0M0GC64</accession>
<organism evidence="2 3">
    <name type="scientific">Sporosarcina globispora</name>
    <name type="common">Bacillus globisporus</name>
    <dbReference type="NCBI Taxonomy" id="1459"/>
    <lineage>
        <taxon>Bacteria</taxon>
        <taxon>Bacillati</taxon>
        <taxon>Bacillota</taxon>
        <taxon>Bacilli</taxon>
        <taxon>Bacillales</taxon>
        <taxon>Caryophanaceae</taxon>
        <taxon>Sporosarcina</taxon>
    </lineage>
</organism>
<reference evidence="3" key="1">
    <citation type="submission" date="2015-07" db="EMBL/GenBank/DDBJ databases">
        <title>Fjat-10036 dsm4.</title>
        <authorList>
            <person name="Liu B."/>
            <person name="Wang J."/>
            <person name="Zhu Y."/>
            <person name="Liu G."/>
            <person name="Chen Q."/>
            <person name="Chen Z."/>
            <person name="Lan J."/>
            <person name="Che J."/>
            <person name="Ge C."/>
            <person name="Shi H."/>
            <person name="Pan Z."/>
            <person name="Liu X."/>
        </authorList>
    </citation>
    <scope>NUCLEOTIDE SEQUENCE [LARGE SCALE GENOMIC DNA]</scope>
    <source>
        <strain evidence="3">DSM 4</strain>
    </source>
</reference>
<protein>
    <submittedName>
        <fullName evidence="2">Stage IV sporulation protein</fullName>
    </submittedName>
</protein>
<evidence type="ECO:0000313" key="3">
    <source>
        <dbReference type="Proteomes" id="UP000037109"/>
    </source>
</evidence>
<keyword evidence="1" id="KW-0472">Membrane</keyword>
<dbReference type="PATRIC" id="fig|1459.3.peg.2003"/>
<name>A0A0M0GC64_SPOGL</name>
<gene>
    <name evidence="2" type="ORF">AF332_09410</name>
</gene>
<evidence type="ECO:0000256" key="1">
    <source>
        <dbReference type="SAM" id="Phobius"/>
    </source>
</evidence>
<dbReference type="AlphaFoldDB" id="A0A0M0GC64"/>
<keyword evidence="1" id="KW-1133">Transmembrane helix</keyword>
<sequence length="397" mass="45026">MKNQWIEFYRGIVTVKASGKGIERFINTLTRSGINIWNVKNHGTQSVTFKMKLEDAKKIRSHARNSDCRIEFLQRAGAPFLVRRLLKNSGFAAGALAFFAVILLLSNMVWGIEIKGANPATEYQIIKELDKMGVKKGKLQFFVDNVESIQRKLSNNIEAITWVGVELKGTTYHLQVVEKNDPEKPEYLSPRHLVAKKKAVIVDMFVEEGRPVVDIHDHVQPGQLLVSGIIGKEGQTETVPSKGEIFGETWYKSEVILPLKSTFKVFSGNEKVKHGLTIGNLEIPIWGFGSPEFEEYELEENENRVKFLKWELPISYVNKTFREREQVTRIYSNKEAFEAAKDLARKKIKSSLDENAKIMGEKVLHQSVDNGKVTIAIHFQIIENIAEGQPIIQGDSE</sequence>
<keyword evidence="1" id="KW-0812">Transmembrane</keyword>
<keyword evidence="3" id="KW-1185">Reference proteome</keyword>
<dbReference type="NCBIfam" id="TIGR02876">
    <property type="entry name" value="spore_yqfD"/>
    <property type="match status" value="1"/>
</dbReference>
<dbReference type="OrthoDB" id="1640349at2"/>